<dbReference type="Pfam" id="PF00672">
    <property type="entry name" value="HAMP"/>
    <property type="match status" value="1"/>
</dbReference>
<evidence type="ECO:0000256" key="8">
    <source>
        <dbReference type="ARBA" id="ARBA00022840"/>
    </source>
</evidence>
<dbReference type="EMBL" id="JANFQO010000004">
    <property type="protein sequence ID" value="MCQ4164130.1"/>
    <property type="molecule type" value="Genomic_DNA"/>
</dbReference>
<dbReference type="CDD" id="cd06225">
    <property type="entry name" value="HAMP"/>
    <property type="match status" value="1"/>
</dbReference>
<dbReference type="CDD" id="cd00082">
    <property type="entry name" value="HisKA"/>
    <property type="match status" value="1"/>
</dbReference>
<evidence type="ECO:0000259" key="13">
    <source>
        <dbReference type="PROSITE" id="PS50885"/>
    </source>
</evidence>
<name>A0ABT1QPC4_9GAMM</name>
<dbReference type="SUPFAM" id="SSF55785">
    <property type="entry name" value="PYP-like sensor domain (PAS domain)"/>
    <property type="match status" value="1"/>
</dbReference>
<evidence type="ECO:0000256" key="10">
    <source>
        <dbReference type="SAM" id="Phobius"/>
    </source>
</evidence>
<dbReference type="InterPro" id="IPR003660">
    <property type="entry name" value="HAMP_dom"/>
</dbReference>
<keyword evidence="10" id="KW-0472">Membrane</keyword>
<feature type="transmembrane region" description="Helical" evidence="10">
    <location>
        <begin position="45"/>
        <end position="69"/>
    </location>
</feature>
<evidence type="ECO:0000256" key="4">
    <source>
        <dbReference type="ARBA" id="ARBA00022553"/>
    </source>
</evidence>
<evidence type="ECO:0000256" key="5">
    <source>
        <dbReference type="ARBA" id="ARBA00022679"/>
    </source>
</evidence>
<keyword evidence="6" id="KW-0547">Nucleotide-binding</keyword>
<reference evidence="14" key="1">
    <citation type="submission" date="2022-07" db="EMBL/GenBank/DDBJ databases">
        <title>Tahibacter sp., a new gammaproteobacterium isolated from the silt sample collected at pig farm.</title>
        <authorList>
            <person name="Chen H."/>
        </authorList>
    </citation>
    <scope>NUCLEOTIDE SEQUENCE</scope>
    <source>
        <strain evidence="14">P2K</strain>
    </source>
</reference>
<evidence type="ECO:0000256" key="2">
    <source>
        <dbReference type="ARBA" id="ARBA00004370"/>
    </source>
</evidence>
<evidence type="ECO:0000256" key="9">
    <source>
        <dbReference type="ARBA" id="ARBA00023012"/>
    </source>
</evidence>
<keyword evidence="10" id="KW-0812">Transmembrane</keyword>
<protein>
    <recommendedName>
        <fullName evidence="3">histidine kinase</fullName>
        <ecNumber evidence="3">2.7.13.3</ecNumber>
    </recommendedName>
</protein>
<dbReference type="PANTHER" id="PTHR43065:SF10">
    <property type="entry name" value="PEROXIDE STRESS-ACTIVATED HISTIDINE KINASE MAK3"/>
    <property type="match status" value="1"/>
</dbReference>
<feature type="transmembrane region" description="Helical" evidence="10">
    <location>
        <begin position="89"/>
        <end position="111"/>
    </location>
</feature>
<comment type="caution">
    <text evidence="14">The sequence shown here is derived from an EMBL/GenBank/DDBJ whole genome shotgun (WGS) entry which is preliminary data.</text>
</comment>
<evidence type="ECO:0000256" key="6">
    <source>
        <dbReference type="ARBA" id="ARBA00022741"/>
    </source>
</evidence>
<dbReference type="Pfam" id="PF00989">
    <property type="entry name" value="PAS"/>
    <property type="match status" value="1"/>
</dbReference>
<accession>A0ABT1QPC4</accession>
<keyword evidence="4" id="KW-0597">Phosphoprotein</keyword>
<dbReference type="PANTHER" id="PTHR43065">
    <property type="entry name" value="SENSOR HISTIDINE KINASE"/>
    <property type="match status" value="1"/>
</dbReference>
<dbReference type="SMART" id="SM00388">
    <property type="entry name" value="HisKA"/>
    <property type="match status" value="1"/>
</dbReference>
<comment type="subcellular location">
    <subcellularLocation>
        <location evidence="2">Membrane</location>
    </subcellularLocation>
</comment>
<dbReference type="RefSeq" id="WP_255912397.1">
    <property type="nucleotide sequence ID" value="NZ_JANFQO010000004.1"/>
</dbReference>
<proteinExistence type="predicted"/>
<dbReference type="InterPro" id="IPR003661">
    <property type="entry name" value="HisK_dim/P_dom"/>
</dbReference>
<keyword evidence="9" id="KW-0902">Two-component regulatory system</keyword>
<dbReference type="PROSITE" id="PS50885">
    <property type="entry name" value="HAMP"/>
    <property type="match status" value="1"/>
</dbReference>
<evidence type="ECO:0000256" key="3">
    <source>
        <dbReference type="ARBA" id="ARBA00012438"/>
    </source>
</evidence>
<dbReference type="PRINTS" id="PR00344">
    <property type="entry name" value="BCTRLSENSOR"/>
</dbReference>
<dbReference type="GO" id="GO:0005524">
    <property type="term" value="F:ATP binding"/>
    <property type="evidence" value="ECO:0007669"/>
    <property type="project" value="UniProtKB-KW"/>
</dbReference>
<evidence type="ECO:0000259" key="12">
    <source>
        <dbReference type="PROSITE" id="PS50112"/>
    </source>
</evidence>
<dbReference type="Gene3D" id="6.10.340.10">
    <property type="match status" value="1"/>
</dbReference>
<dbReference type="InterPro" id="IPR005467">
    <property type="entry name" value="His_kinase_dom"/>
</dbReference>
<dbReference type="PROSITE" id="PS50109">
    <property type="entry name" value="HIS_KIN"/>
    <property type="match status" value="1"/>
</dbReference>
<dbReference type="Gene3D" id="3.30.565.10">
    <property type="entry name" value="Histidine kinase-like ATPase, C-terminal domain"/>
    <property type="match status" value="1"/>
</dbReference>
<dbReference type="InterPro" id="IPR003594">
    <property type="entry name" value="HATPase_dom"/>
</dbReference>
<dbReference type="InterPro" id="IPR013767">
    <property type="entry name" value="PAS_fold"/>
</dbReference>
<organism evidence="14 15">
    <name type="scientific">Tahibacter harae</name>
    <dbReference type="NCBI Taxonomy" id="2963937"/>
    <lineage>
        <taxon>Bacteria</taxon>
        <taxon>Pseudomonadati</taxon>
        <taxon>Pseudomonadota</taxon>
        <taxon>Gammaproteobacteria</taxon>
        <taxon>Lysobacterales</taxon>
        <taxon>Rhodanobacteraceae</taxon>
        <taxon>Tahibacter</taxon>
    </lineage>
</organism>
<dbReference type="SUPFAM" id="SSF158472">
    <property type="entry name" value="HAMP domain-like"/>
    <property type="match status" value="1"/>
</dbReference>
<comment type="catalytic activity">
    <reaction evidence="1">
        <text>ATP + protein L-histidine = ADP + protein N-phospho-L-histidine.</text>
        <dbReference type="EC" id="2.7.13.3"/>
    </reaction>
</comment>
<dbReference type="InterPro" id="IPR035965">
    <property type="entry name" value="PAS-like_dom_sf"/>
</dbReference>
<keyword evidence="7" id="KW-0418">Kinase</keyword>
<gene>
    <name evidence="14" type="ORF">NM961_05340</name>
</gene>
<feature type="domain" description="Histidine kinase" evidence="11">
    <location>
        <begin position="505"/>
        <end position="720"/>
    </location>
</feature>
<dbReference type="SUPFAM" id="SSF55874">
    <property type="entry name" value="ATPase domain of HSP90 chaperone/DNA topoisomerase II/histidine kinase"/>
    <property type="match status" value="1"/>
</dbReference>
<dbReference type="SMART" id="SM00304">
    <property type="entry name" value="HAMP"/>
    <property type="match status" value="2"/>
</dbReference>
<dbReference type="SUPFAM" id="SSF47384">
    <property type="entry name" value="Homodimeric domain of signal transducing histidine kinase"/>
    <property type="match status" value="1"/>
</dbReference>
<keyword evidence="15" id="KW-1185">Reference proteome</keyword>
<dbReference type="Proteomes" id="UP001165498">
    <property type="component" value="Unassembled WGS sequence"/>
</dbReference>
<dbReference type="InterPro" id="IPR036097">
    <property type="entry name" value="HisK_dim/P_sf"/>
</dbReference>
<evidence type="ECO:0000313" key="15">
    <source>
        <dbReference type="Proteomes" id="UP001165498"/>
    </source>
</evidence>
<dbReference type="EC" id="2.7.13.3" evidence="3"/>
<dbReference type="CDD" id="cd00130">
    <property type="entry name" value="PAS"/>
    <property type="match status" value="1"/>
</dbReference>
<dbReference type="InterPro" id="IPR017232">
    <property type="entry name" value="NtrY"/>
</dbReference>
<feature type="domain" description="PAS" evidence="12">
    <location>
        <begin position="373"/>
        <end position="445"/>
    </location>
</feature>
<sequence>MAWYSGGLTWITRRLLPALAVLALLGCALLLAGDAASGSNRLGRLYPWMLVFASAALLTLIVVIVLRLLRLVADARREVPGARLTRRLLLMLMLLAVPPVLVVYGFALNFLNATIDAWFNVRLEQSLDDALEIGRLYVDERLRISQQASAGLAAKLETQADDEMQGALDDVIDELGATQLTVFGDNATVIATASSDPRFLTPSYPDAATLMRLSGGDGYAAAEPMGEQLVLRVLRRFGHAGAQPRLLQTLFPLPPRLRPLTQRVEAASFDFRRLKFLRGSLKLTFSLVLTFVLLLSVLFALLTAFGVARRLVAPIGRLAAATRAVSAGRYDTPLPVASRDELGFLLNSFNQMQRELERAGVRAQRSTQESEAQRAYLRAVLEHLSAGVLGVDRDGVLRTANRSADTILGVALSRQLGQPLALVRQAQPDLAPLIDPLLRHLRENAREWREEIVLEGEGERRVLLLHGTELVGGGPEHAGYVAVFDDLTLLNRAQRDAAWAEVARRLAHEVKNPLTPIQLAAERLRRRFIGRLPADDTEVMDRATRTIVNQVEALKALVNAFGDYARPPQLSTRPLALHALIGEVLDLYENDQRLQISRRFADAELMVRADTGRLRQLLHNLLKNALEAIGDHAKPRIEVITARVEDGGRHWAELTITDNGPGLPDGFGDRWYEPYTSSKSRGTGLGLAVVKKIVEEHGGSIRADNRAGGGASFRLRLPLD</sequence>
<dbReference type="PIRSF" id="PIRSF037532">
    <property type="entry name" value="STHK_NtrY"/>
    <property type="match status" value="1"/>
</dbReference>
<keyword evidence="10" id="KW-1133">Transmembrane helix</keyword>
<dbReference type="Pfam" id="PF00512">
    <property type="entry name" value="HisKA"/>
    <property type="match status" value="1"/>
</dbReference>
<dbReference type="InterPro" id="IPR000014">
    <property type="entry name" value="PAS"/>
</dbReference>
<evidence type="ECO:0000259" key="11">
    <source>
        <dbReference type="PROSITE" id="PS50109"/>
    </source>
</evidence>
<dbReference type="InterPro" id="IPR036890">
    <property type="entry name" value="HATPase_C_sf"/>
</dbReference>
<feature type="transmembrane region" description="Helical" evidence="10">
    <location>
        <begin position="283"/>
        <end position="308"/>
    </location>
</feature>
<evidence type="ECO:0000313" key="14">
    <source>
        <dbReference type="EMBL" id="MCQ4164130.1"/>
    </source>
</evidence>
<dbReference type="InterPro" id="IPR004358">
    <property type="entry name" value="Sig_transdc_His_kin-like_C"/>
</dbReference>
<dbReference type="PROSITE" id="PS50112">
    <property type="entry name" value="PAS"/>
    <property type="match status" value="1"/>
</dbReference>
<feature type="domain" description="HAMP" evidence="13">
    <location>
        <begin position="309"/>
        <end position="361"/>
    </location>
</feature>
<dbReference type="Pfam" id="PF02518">
    <property type="entry name" value="HATPase_c"/>
    <property type="match status" value="1"/>
</dbReference>
<evidence type="ECO:0000256" key="1">
    <source>
        <dbReference type="ARBA" id="ARBA00000085"/>
    </source>
</evidence>
<dbReference type="SMART" id="SM00387">
    <property type="entry name" value="HATPase_c"/>
    <property type="match status" value="1"/>
</dbReference>
<evidence type="ECO:0000256" key="7">
    <source>
        <dbReference type="ARBA" id="ARBA00022777"/>
    </source>
</evidence>
<dbReference type="NCBIfam" id="TIGR00229">
    <property type="entry name" value="sensory_box"/>
    <property type="match status" value="1"/>
</dbReference>
<dbReference type="Gene3D" id="1.10.287.130">
    <property type="match status" value="1"/>
</dbReference>
<keyword evidence="5" id="KW-0808">Transferase</keyword>
<dbReference type="Gene3D" id="3.30.450.20">
    <property type="entry name" value="PAS domain"/>
    <property type="match status" value="1"/>
</dbReference>
<keyword evidence="8 14" id="KW-0067">ATP-binding</keyword>